<evidence type="ECO:0000256" key="3">
    <source>
        <dbReference type="SAM" id="MobiDB-lite"/>
    </source>
</evidence>
<keyword evidence="4" id="KW-1133">Transmembrane helix</keyword>
<keyword evidence="4" id="KW-0472">Membrane</keyword>
<feature type="compositionally biased region" description="Polar residues" evidence="3">
    <location>
        <begin position="454"/>
        <end position="465"/>
    </location>
</feature>
<dbReference type="InterPro" id="IPR002902">
    <property type="entry name" value="GNK2"/>
</dbReference>
<feature type="region of interest" description="Disordered" evidence="3">
    <location>
        <begin position="669"/>
        <end position="688"/>
    </location>
</feature>
<evidence type="ECO:0000313" key="8">
    <source>
        <dbReference type="Proteomes" id="UP000712600"/>
    </source>
</evidence>
<dbReference type="Gene3D" id="3.30.430.20">
    <property type="entry name" value="Gnk2 domain, C-X8-C-X2-C motif"/>
    <property type="match status" value="2"/>
</dbReference>
<feature type="region of interest" description="Disordered" evidence="3">
    <location>
        <begin position="427"/>
        <end position="488"/>
    </location>
</feature>
<feature type="compositionally biased region" description="Basic and acidic residues" evidence="3">
    <location>
        <begin position="436"/>
        <end position="449"/>
    </location>
</feature>
<feature type="chain" id="PRO_5035882210" description="Gnk2-homologous domain-containing protein" evidence="5">
    <location>
        <begin position="27"/>
        <end position="733"/>
    </location>
</feature>
<dbReference type="PROSITE" id="PS51473">
    <property type="entry name" value="GNK2"/>
    <property type="match status" value="2"/>
</dbReference>
<keyword evidence="1 5" id="KW-0732">Signal</keyword>
<dbReference type="FunFam" id="3.30.430.20:FF:000007">
    <property type="entry name" value="Cysteine-rich receptor-like protein kinase 11"/>
    <property type="match status" value="1"/>
</dbReference>
<evidence type="ECO:0000256" key="1">
    <source>
        <dbReference type="ARBA" id="ARBA00022729"/>
    </source>
</evidence>
<keyword evidence="4" id="KW-0812">Transmembrane</keyword>
<protein>
    <recommendedName>
        <fullName evidence="6">Gnk2-homologous domain-containing protein</fullName>
    </recommendedName>
</protein>
<evidence type="ECO:0000256" key="5">
    <source>
        <dbReference type="SAM" id="SignalP"/>
    </source>
</evidence>
<comment type="caution">
    <text evidence="7">The sequence shown here is derived from an EMBL/GenBank/DDBJ whole genome shotgun (WGS) entry which is preliminary data.</text>
</comment>
<organism evidence="7 8">
    <name type="scientific">Brassica cretica</name>
    <name type="common">Mustard</name>
    <dbReference type="NCBI Taxonomy" id="69181"/>
    <lineage>
        <taxon>Eukaryota</taxon>
        <taxon>Viridiplantae</taxon>
        <taxon>Streptophyta</taxon>
        <taxon>Embryophyta</taxon>
        <taxon>Tracheophyta</taxon>
        <taxon>Spermatophyta</taxon>
        <taxon>Magnoliopsida</taxon>
        <taxon>eudicotyledons</taxon>
        <taxon>Gunneridae</taxon>
        <taxon>Pentapetalae</taxon>
        <taxon>rosids</taxon>
        <taxon>malvids</taxon>
        <taxon>Brassicales</taxon>
        <taxon>Brassicaceae</taxon>
        <taxon>Brassiceae</taxon>
        <taxon>Brassica</taxon>
    </lineage>
</organism>
<dbReference type="Proteomes" id="UP000712600">
    <property type="component" value="Unassembled WGS sequence"/>
</dbReference>
<feature type="compositionally biased region" description="Basic and acidic residues" evidence="3">
    <location>
        <begin position="531"/>
        <end position="554"/>
    </location>
</feature>
<gene>
    <name evidence="7" type="ORF">F2Q69_00042054</name>
</gene>
<reference evidence="7" key="1">
    <citation type="submission" date="2019-12" db="EMBL/GenBank/DDBJ databases">
        <title>Genome sequencing and annotation of Brassica cretica.</title>
        <authorList>
            <person name="Studholme D.J."/>
            <person name="Sarris P."/>
        </authorList>
    </citation>
    <scope>NUCLEOTIDE SEQUENCE</scope>
    <source>
        <strain evidence="7">PFS-109/04</strain>
        <tissue evidence="7">Leaf</tissue>
    </source>
</reference>
<evidence type="ECO:0000259" key="6">
    <source>
        <dbReference type="PROSITE" id="PS51473"/>
    </source>
</evidence>
<dbReference type="PANTHER" id="PTHR32099">
    <property type="entry name" value="CYSTEINE-RICH REPEAT SECRETORY PROTEIN"/>
    <property type="match status" value="1"/>
</dbReference>
<feature type="region of interest" description="Disordered" evidence="3">
    <location>
        <begin position="620"/>
        <end position="656"/>
    </location>
</feature>
<feature type="domain" description="Gnk2-homologous" evidence="6">
    <location>
        <begin position="140"/>
        <end position="247"/>
    </location>
</feature>
<keyword evidence="2" id="KW-0677">Repeat</keyword>
<feature type="signal peptide" evidence="5">
    <location>
        <begin position="1"/>
        <end position="26"/>
    </location>
</feature>
<dbReference type="InterPro" id="IPR038408">
    <property type="entry name" value="GNK2_sf"/>
</dbReference>
<evidence type="ECO:0000256" key="4">
    <source>
        <dbReference type="SAM" id="Phobius"/>
    </source>
</evidence>
<feature type="transmembrane region" description="Helical" evidence="4">
    <location>
        <begin position="281"/>
        <end position="304"/>
    </location>
</feature>
<dbReference type="Pfam" id="PF01657">
    <property type="entry name" value="Stress-antifung"/>
    <property type="match status" value="2"/>
</dbReference>
<feature type="region of interest" description="Disordered" evidence="3">
    <location>
        <begin position="522"/>
        <end position="578"/>
    </location>
</feature>
<dbReference type="CDD" id="cd23509">
    <property type="entry name" value="Gnk2-like"/>
    <property type="match status" value="2"/>
</dbReference>
<name>A0A8S9NB56_BRACR</name>
<evidence type="ECO:0000313" key="7">
    <source>
        <dbReference type="EMBL" id="KAF3499267.1"/>
    </source>
</evidence>
<dbReference type="PANTHER" id="PTHR32099:SF70">
    <property type="entry name" value="GNK2-HOMOLOGOUS DOMAIN-CONTAINING PROTEIN"/>
    <property type="match status" value="1"/>
</dbReference>
<accession>A0A8S9NB56</accession>
<dbReference type="EMBL" id="QGKX02001621">
    <property type="protein sequence ID" value="KAF3499267.1"/>
    <property type="molecule type" value="Genomic_DNA"/>
</dbReference>
<dbReference type="AlphaFoldDB" id="A0A8S9NB56"/>
<proteinExistence type="predicted"/>
<feature type="domain" description="Gnk2-homologous" evidence="6">
    <location>
        <begin position="24"/>
        <end position="129"/>
    </location>
</feature>
<evidence type="ECO:0000256" key="2">
    <source>
        <dbReference type="ARBA" id="ARBA00022737"/>
    </source>
</evidence>
<sequence>MENLLLLRLYCYLCFFLLLTINGVHTITYVCGDENFSPNTTYDQNLEALLPSLALKVITEGGFYNASLGRVYALSLCRKHYEAQDCRRCVDRASRNLLTQCQGKTEAYHWDSETFENVSCLVRYSNIPTFGKLKLEPLSNLPHSNVLSSLNVTRIGQEFSARANQTLEDASKADESSVLKYYGVSSAEFTDIPEVHMLMQCTPDLSSADCYHCLKESVAYNQEENKKRKGGTVARPSCYFRWDDYSFAGAFNNLERVAAPPGHHQHLEDSPVKRGRIFQPWSVVVIVIPLVIYLVVFVAFFLAYRRMRRRFRAQINAKRPTMNSVIVWLARDGTFAIPNPTEAAFVTLPLLVKPAERYMNMSKDSKFSVDEVTSSGFKTELRVKVVTMNYALFSTHEGLKCVLEYHMEFLKTFGYIWSSRESDLTGATQRGRSRLHHTERGDLERHSEVARASITRSDVTGSTQRGRSRLYHPEQRDRSDTARSLAKSDVSQQPLQVLKYYMEFLETFGYIWSSRESDLTGATQRGRSRLHHPERLDRSDTARSLAKSDPERRLAVTPPGRSRSLERPPGATTGGHCAPSVCSNSFLLKGLLSDLWTSTAWSDFPERLHEVAVTHISERLDRSDTARSLASPSPGVTRPGATQRGHSRLHHPERHSEVARVSITWSDMTGATQRGRSRRATQSDVSQRPLQVAPEAWSDLPERLLEVVARLLFARIHFYSRAFWSFHYARFYF</sequence>
<feature type="compositionally biased region" description="Basic and acidic residues" evidence="3">
    <location>
        <begin position="471"/>
        <end position="481"/>
    </location>
</feature>